<organism evidence="1 2">
    <name type="scientific">Acetobacter tropicalis</name>
    <dbReference type="NCBI Taxonomy" id="104102"/>
    <lineage>
        <taxon>Bacteria</taxon>
        <taxon>Pseudomonadati</taxon>
        <taxon>Pseudomonadota</taxon>
        <taxon>Alphaproteobacteria</taxon>
        <taxon>Acetobacterales</taxon>
        <taxon>Acetobacteraceae</taxon>
        <taxon>Acetobacter</taxon>
    </lineage>
</organism>
<name>A0A511FKY6_9PROT</name>
<dbReference type="AlphaFoldDB" id="A0A511FKY6"/>
<dbReference type="EMBL" id="BJVR01000005">
    <property type="protein sequence ID" value="GEL49850.1"/>
    <property type="molecule type" value="Genomic_DNA"/>
</dbReference>
<dbReference type="Proteomes" id="UP000321800">
    <property type="component" value="Unassembled WGS sequence"/>
</dbReference>
<comment type="caution">
    <text evidence="1">The sequence shown here is derived from an EMBL/GenBank/DDBJ whole genome shotgun (WGS) entry which is preliminary data.</text>
</comment>
<proteinExistence type="predicted"/>
<gene>
    <name evidence="1" type="ORF">ATR01nite_09250</name>
</gene>
<evidence type="ECO:0000313" key="1">
    <source>
        <dbReference type="EMBL" id="GEL49850.1"/>
    </source>
</evidence>
<dbReference type="RefSeq" id="WP_061474859.1">
    <property type="nucleotide sequence ID" value="NZ_BJVR01000005.1"/>
</dbReference>
<reference evidence="1 2" key="1">
    <citation type="submission" date="2019-07" db="EMBL/GenBank/DDBJ databases">
        <title>Whole genome shotgun sequence of Acetobacter tropicalis NBRC 16470.</title>
        <authorList>
            <person name="Hosoyama A."/>
            <person name="Uohara A."/>
            <person name="Ohji S."/>
            <person name="Ichikawa N."/>
        </authorList>
    </citation>
    <scope>NUCLEOTIDE SEQUENCE [LARGE SCALE GENOMIC DNA]</scope>
    <source>
        <strain evidence="1 2">NBRC 16470</strain>
    </source>
</reference>
<protein>
    <submittedName>
        <fullName evidence="1">Uncharacterized protein</fullName>
    </submittedName>
</protein>
<evidence type="ECO:0000313" key="2">
    <source>
        <dbReference type="Proteomes" id="UP000321800"/>
    </source>
</evidence>
<accession>A0A511FKY6</accession>
<sequence>MADDFTEQKIKSGRLGGIKSAQTRRRRAEAKLNALKSVFKDEFELLSINQKNELCRRIFGKGLGNRFKESRGNDYLFNNRHDERHNINPTAEQIQECLKHYRPKRI</sequence>